<dbReference type="AlphaFoldDB" id="A0A1J0WH46"/>
<dbReference type="OrthoDB" id="9968357at2"/>
<dbReference type="RefSeq" id="WP_071971973.1">
    <property type="nucleotide sequence ID" value="NZ_CP018076.1"/>
</dbReference>
<feature type="transmembrane region" description="Helical" evidence="1">
    <location>
        <begin position="114"/>
        <end position="132"/>
    </location>
</feature>
<dbReference type="EMBL" id="CP018076">
    <property type="protein sequence ID" value="APE43639.1"/>
    <property type="molecule type" value="Genomic_DNA"/>
</dbReference>
<accession>A0A1J0WH46</accession>
<dbReference type="KEGG" id="suam:BOO69_09600"/>
<evidence type="ECO:0000256" key="1">
    <source>
        <dbReference type="SAM" id="Phobius"/>
    </source>
</evidence>
<reference evidence="2 3" key="1">
    <citation type="submission" date="2016-11" db="EMBL/GenBank/DDBJ databases">
        <title>Complete genome sequence of Sulfitobacter sp. AM1-D1, a toxic bacteria associated with marine dinoflagellate Alexandrium minutum in East China Sea.</title>
        <authorList>
            <person name="Yang Q."/>
            <person name="Zhang X."/>
            <person name="Tian X."/>
        </authorList>
    </citation>
    <scope>NUCLEOTIDE SEQUENCE [LARGE SCALE GENOMIC DNA]</scope>
    <source>
        <strain evidence="2 3">AM1-D1</strain>
    </source>
</reference>
<feature type="transmembrane region" description="Helical" evidence="1">
    <location>
        <begin position="20"/>
        <end position="37"/>
    </location>
</feature>
<evidence type="ECO:0000313" key="3">
    <source>
        <dbReference type="Proteomes" id="UP000181897"/>
    </source>
</evidence>
<keyword evidence="1" id="KW-1133">Transmembrane helix</keyword>
<keyword evidence="1" id="KW-0472">Membrane</keyword>
<gene>
    <name evidence="2" type="ORF">BOO69_09600</name>
</gene>
<organism evidence="2 3">
    <name type="scientific">Sulfitobacter alexandrii</name>
    <dbReference type="NCBI Taxonomy" id="1917485"/>
    <lineage>
        <taxon>Bacteria</taxon>
        <taxon>Pseudomonadati</taxon>
        <taxon>Pseudomonadota</taxon>
        <taxon>Alphaproteobacteria</taxon>
        <taxon>Rhodobacterales</taxon>
        <taxon>Roseobacteraceae</taxon>
        <taxon>Sulfitobacter</taxon>
    </lineage>
</organism>
<proteinExistence type="predicted"/>
<name>A0A1J0WH46_9RHOB</name>
<dbReference type="Proteomes" id="UP000181897">
    <property type="component" value="Chromosome"/>
</dbReference>
<keyword evidence="3" id="KW-1185">Reference proteome</keyword>
<keyword evidence="1" id="KW-0812">Transmembrane</keyword>
<feature type="transmembrane region" description="Helical" evidence="1">
    <location>
        <begin position="88"/>
        <end position="108"/>
    </location>
</feature>
<feature type="transmembrane region" description="Helical" evidence="1">
    <location>
        <begin position="57"/>
        <end position="76"/>
    </location>
</feature>
<protein>
    <submittedName>
        <fullName evidence="2">Uncharacterized protein</fullName>
    </submittedName>
</protein>
<sequence>MLTPLVRRTRGFLFADPVRLIELFSALNLLSWAQLLARQPELLLRDSYSGFSHLGALNWAALVALIAGAQLVPVLLRLRHGQTMRFLAMCCAAGVWLVIALSFMSAGVSTTATANYQLLSLICMASGVYLGWNSSRNS</sequence>
<evidence type="ECO:0000313" key="2">
    <source>
        <dbReference type="EMBL" id="APE43639.1"/>
    </source>
</evidence>
<dbReference type="STRING" id="1917485.BOO69_09600"/>